<comment type="caution">
    <text evidence="2">The sequence shown here is derived from an EMBL/GenBank/DDBJ whole genome shotgun (WGS) entry which is preliminary data.</text>
</comment>
<dbReference type="Gene3D" id="2.60.120.260">
    <property type="entry name" value="Galactose-binding domain-like"/>
    <property type="match status" value="1"/>
</dbReference>
<dbReference type="Pfam" id="PF00754">
    <property type="entry name" value="F5_F8_type_C"/>
    <property type="match status" value="1"/>
</dbReference>
<reference evidence="2" key="1">
    <citation type="submission" date="2019-08" db="EMBL/GenBank/DDBJ databases">
        <authorList>
            <person name="Kucharzyk K."/>
            <person name="Murdoch R.W."/>
            <person name="Higgins S."/>
            <person name="Loffler F."/>
        </authorList>
    </citation>
    <scope>NUCLEOTIDE SEQUENCE</scope>
</reference>
<dbReference type="EMBL" id="VSSQ01141840">
    <property type="protein sequence ID" value="MPN63022.1"/>
    <property type="molecule type" value="Genomic_DNA"/>
</dbReference>
<dbReference type="SUPFAM" id="SSF49785">
    <property type="entry name" value="Galactose-binding domain-like"/>
    <property type="match status" value="1"/>
</dbReference>
<evidence type="ECO:0000259" key="1">
    <source>
        <dbReference type="PROSITE" id="PS50022"/>
    </source>
</evidence>
<dbReference type="AlphaFoldDB" id="A0A645JIH5"/>
<dbReference type="PROSITE" id="PS50022">
    <property type="entry name" value="FA58C_3"/>
    <property type="match status" value="1"/>
</dbReference>
<dbReference type="InterPro" id="IPR008979">
    <property type="entry name" value="Galactose-bd-like_sf"/>
</dbReference>
<dbReference type="InterPro" id="IPR000421">
    <property type="entry name" value="FA58C"/>
</dbReference>
<evidence type="ECO:0000313" key="2">
    <source>
        <dbReference type="EMBL" id="MPN63022.1"/>
    </source>
</evidence>
<feature type="domain" description="F5/8 type C" evidence="1">
    <location>
        <begin position="1"/>
        <end position="110"/>
    </location>
</feature>
<organism evidence="2">
    <name type="scientific">bioreactor metagenome</name>
    <dbReference type="NCBI Taxonomy" id="1076179"/>
    <lineage>
        <taxon>unclassified sequences</taxon>
        <taxon>metagenomes</taxon>
        <taxon>ecological metagenomes</taxon>
    </lineage>
</organism>
<accession>A0A645JIH5</accession>
<name>A0A645JIH5_9ZZZZ</name>
<protein>
    <recommendedName>
        <fullName evidence="1">F5/8 type C domain-containing protein</fullName>
    </recommendedName>
</protein>
<proteinExistence type="predicted"/>
<sequence length="110" mass="12470">MIVDYENRSKPLVVWSDDTPGQGPDWIELDFGKPVAMGKAVIYPVDNTLRDYEIQLWKDGRFETVATVKNASGKKQEISFNPLESEKLRVYITNTNGPHAVIDEIEVYAP</sequence>
<gene>
    <name evidence="2" type="ORF">SDC9_210776</name>
</gene>